<gene>
    <name evidence="1" type="ORF">FGU71_09725</name>
</gene>
<dbReference type="Pfam" id="PF15892">
    <property type="entry name" value="BNR_4"/>
    <property type="match status" value="1"/>
</dbReference>
<keyword evidence="2" id="KW-1185">Reference proteome</keyword>
<evidence type="ECO:0008006" key="3">
    <source>
        <dbReference type="Google" id="ProtNLM"/>
    </source>
</evidence>
<dbReference type="Proteomes" id="UP000316343">
    <property type="component" value="Unassembled WGS sequence"/>
</dbReference>
<dbReference type="EMBL" id="VHJK01000001">
    <property type="protein sequence ID" value="TRD12815.1"/>
    <property type="molecule type" value="Genomic_DNA"/>
</dbReference>
<sequence>MKRVTATLLIGSAPLPVRAFAKGNEPTKHFTANGFGEGVAVVQHPAGEFHLGKTYVSYQGPLEDPYVAVYDHKSGKWDGPYQAGVSQLGKGPEFADKIDSHGKPTMLIDDAGYIHIFYGGHGGSKTNGLKNTLGGAHAGDNRHAVSKRPLDISEWEDLDNISPFGTYNQAIKMDNGDIYLFYRHGAHRSNWVYQKSTDNGRTFAAPVSFLKRKRRTDIEATDSWYPFLAKGRGDEIICSFDYHVCRDAWPGRGHQGERHNLYYLTFNTTDGSWRNVKGEELPMPLDRETADAKALVFQNDEVWTFNQSATLDKNGLPHIGIAMGFDTGVRHGGPKAMRHFRWTGKQWTGGVNRGLPVARGDLYARDQNKVRFLLAWNDPDGDVRVGKISWWESEDGGATFALGKTLLERRGKAFATSAFIRNAHPDARVIVAESAPRGSKMRPMYLVGDNGPIGGVPEVMGG</sequence>
<comment type="caution">
    <text evidence="1">The sequence shown here is derived from an EMBL/GenBank/DDBJ whole genome shotgun (WGS) entry which is preliminary data.</text>
</comment>
<dbReference type="SUPFAM" id="SSF50939">
    <property type="entry name" value="Sialidases"/>
    <property type="match status" value="1"/>
</dbReference>
<dbReference type="InterPro" id="IPR036278">
    <property type="entry name" value="Sialidase_sf"/>
</dbReference>
<dbReference type="OrthoDB" id="3493799at2"/>
<organism evidence="1 2">
    <name type="scientific">Erythrobacter insulae</name>
    <dbReference type="NCBI Taxonomy" id="2584124"/>
    <lineage>
        <taxon>Bacteria</taxon>
        <taxon>Pseudomonadati</taxon>
        <taxon>Pseudomonadota</taxon>
        <taxon>Alphaproteobacteria</taxon>
        <taxon>Sphingomonadales</taxon>
        <taxon>Erythrobacteraceae</taxon>
        <taxon>Erythrobacter/Porphyrobacter group</taxon>
        <taxon>Erythrobacter</taxon>
    </lineage>
</organism>
<evidence type="ECO:0000313" key="1">
    <source>
        <dbReference type="EMBL" id="TRD12815.1"/>
    </source>
</evidence>
<dbReference type="AlphaFoldDB" id="A0A547PF86"/>
<reference evidence="1 2" key="1">
    <citation type="submission" date="2019-06" db="EMBL/GenBank/DDBJ databases">
        <title>Erythrobacter insulae sp. nov., isolated from a tidal flat.</title>
        <authorList>
            <person name="Yoon J.-H."/>
        </authorList>
    </citation>
    <scope>NUCLEOTIDE SEQUENCE [LARGE SCALE GENOMIC DNA]</scope>
    <source>
        <strain evidence="1 2">JBTF-M21</strain>
    </source>
</reference>
<protein>
    <recommendedName>
        <fullName evidence="3">Exo-alpha-sialidase</fullName>
    </recommendedName>
</protein>
<evidence type="ECO:0000313" key="2">
    <source>
        <dbReference type="Proteomes" id="UP000316343"/>
    </source>
</evidence>
<accession>A0A547PF86</accession>
<name>A0A547PF86_9SPHN</name>
<proteinExistence type="predicted"/>